<dbReference type="Pfam" id="PF00085">
    <property type="entry name" value="Thioredoxin"/>
    <property type="match status" value="1"/>
</dbReference>
<dbReference type="RefSeq" id="WP_425310788.1">
    <property type="nucleotide sequence ID" value="NZ_CP154795.1"/>
</dbReference>
<dbReference type="InterPro" id="IPR005746">
    <property type="entry name" value="Thioredoxin"/>
</dbReference>
<keyword evidence="5" id="KW-0676">Redox-active center</keyword>
<evidence type="ECO:0000313" key="9">
    <source>
        <dbReference type="Proteomes" id="UP001442841"/>
    </source>
</evidence>
<evidence type="ECO:0000256" key="3">
    <source>
        <dbReference type="ARBA" id="ARBA00022982"/>
    </source>
</evidence>
<evidence type="ECO:0000256" key="2">
    <source>
        <dbReference type="ARBA" id="ARBA00022448"/>
    </source>
</evidence>
<dbReference type="PANTHER" id="PTHR45663:SF11">
    <property type="entry name" value="GEO12009P1"/>
    <property type="match status" value="1"/>
</dbReference>
<dbReference type="InterPro" id="IPR017937">
    <property type="entry name" value="Thioredoxin_CS"/>
</dbReference>
<dbReference type="InterPro" id="IPR036249">
    <property type="entry name" value="Thioredoxin-like_sf"/>
</dbReference>
<sequence>MSVTDVTDADFGERVLRSEHPVLVEYWADWCGPCRQLAPIVGELAEAYGDRMRFVKMDTNRNQVTPATYFVQGLPTIHIFVSGELVKTFQGSKTKSMLTRAIEEYV</sequence>
<organism evidence="8 9">
    <name type="scientific">Ammonicoccus fulvus</name>
    <dbReference type="NCBI Taxonomy" id="3138240"/>
    <lineage>
        <taxon>Bacteria</taxon>
        <taxon>Bacillati</taxon>
        <taxon>Actinomycetota</taxon>
        <taxon>Actinomycetes</taxon>
        <taxon>Propionibacteriales</taxon>
        <taxon>Propionibacteriaceae</taxon>
        <taxon>Ammonicoccus</taxon>
    </lineage>
</organism>
<evidence type="ECO:0000259" key="7">
    <source>
        <dbReference type="PROSITE" id="PS51352"/>
    </source>
</evidence>
<dbReference type="PROSITE" id="PS00194">
    <property type="entry name" value="THIOREDOXIN_1"/>
    <property type="match status" value="1"/>
</dbReference>
<comment type="similarity">
    <text evidence="1 6">Belongs to the thioredoxin family.</text>
</comment>
<dbReference type="SUPFAM" id="SSF52833">
    <property type="entry name" value="Thioredoxin-like"/>
    <property type="match status" value="1"/>
</dbReference>
<keyword evidence="2" id="KW-0813">Transport</keyword>
<protein>
    <recommendedName>
        <fullName evidence="6">Thioredoxin</fullName>
    </recommendedName>
</protein>
<feature type="domain" description="Thioredoxin" evidence="7">
    <location>
        <begin position="1"/>
        <end position="106"/>
    </location>
</feature>
<keyword evidence="9" id="KW-1185">Reference proteome</keyword>
<accession>A0ABZ3FVY8</accession>
<evidence type="ECO:0000256" key="6">
    <source>
        <dbReference type="PIRNR" id="PIRNR000077"/>
    </source>
</evidence>
<dbReference type="PIRSF" id="PIRSF000077">
    <property type="entry name" value="Thioredoxin"/>
    <property type="match status" value="1"/>
</dbReference>
<gene>
    <name evidence="8" type="ORF">AADG42_19090</name>
</gene>
<dbReference type="Gene3D" id="3.40.30.10">
    <property type="entry name" value="Glutaredoxin"/>
    <property type="match status" value="1"/>
</dbReference>
<dbReference type="PANTHER" id="PTHR45663">
    <property type="entry name" value="GEO12009P1"/>
    <property type="match status" value="1"/>
</dbReference>
<evidence type="ECO:0000256" key="1">
    <source>
        <dbReference type="ARBA" id="ARBA00008987"/>
    </source>
</evidence>
<name>A0ABZ3FVY8_9ACTN</name>
<reference evidence="8 9" key="1">
    <citation type="submission" date="2024-04" db="EMBL/GenBank/DDBJ databases">
        <title>Isolation of an actinomycete strain from pig manure.</title>
        <authorList>
            <person name="Gong T."/>
            <person name="Yu Z."/>
            <person name="An M."/>
            <person name="Wei C."/>
            <person name="Yang W."/>
            <person name="Liu L."/>
        </authorList>
    </citation>
    <scope>NUCLEOTIDE SEQUENCE [LARGE SCALE GENOMIC DNA]</scope>
    <source>
        <strain evidence="8 9">ZF39</strain>
    </source>
</reference>
<dbReference type="EMBL" id="CP154795">
    <property type="protein sequence ID" value="XAN09335.1"/>
    <property type="molecule type" value="Genomic_DNA"/>
</dbReference>
<proteinExistence type="inferred from homology"/>
<dbReference type="CDD" id="cd02947">
    <property type="entry name" value="TRX_family"/>
    <property type="match status" value="1"/>
</dbReference>
<dbReference type="PROSITE" id="PS51352">
    <property type="entry name" value="THIOREDOXIN_2"/>
    <property type="match status" value="1"/>
</dbReference>
<dbReference type="PRINTS" id="PR00421">
    <property type="entry name" value="THIOREDOXIN"/>
</dbReference>
<dbReference type="InterPro" id="IPR013766">
    <property type="entry name" value="Thioredoxin_domain"/>
</dbReference>
<dbReference type="Proteomes" id="UP001442841">
    <property type="component" value="Chromosome"/>
</dbReference>
<evidence type="ECO:0000313" key="8">
    <source>
        <dbReference type="EMBL" id="XAN09335.1"/>
    </source>
</evidence>
<keyword evidence="4" id="KW-1015">Disulfide bond</keyword>
<evidence type="ECO:0000256" key="5">
    <source>
        <dbReference type="ARBA" id="ARBA00023284"/>
    </source>
</evidence>
<keyword evidence="3" id="KW-0249">Electron transport</keyword>
<evidence type="ECO:0000256" key="4">
    <source>
        <dbReference type="ARBA" id="ARBA00023157"/>
    </source>
</evidence>